<evidence type="ECO:0000313" key="2">
    <source>
        <dbReference type="EMBL" id="VAH28535.1"/>
    </source>
</evidence>
<dbReference type="InterPro" id="IPR006527">
    <property type="entry name" value="F-box-assoc_dom_typ1"/>
</dbReference>
<dbReference type="InterPro" id="IPR036047">
    <property type="entry name" value="F-box-like_dom_sf"/>
</dbReference>
<dbReference type="AlphaFoldDB" id="A0A9R1NP46"/>
<evidence type="ECO:0000313" key="3">
    <source>
        <dbReference type="Proteomes" id="UP000324705"/>
    </source>
</evidence>
<feature type="domain" description="F-box" evidence="1">
    <location>
        <begin position="2"/>
        <end position="47"/>
    </location>
</feature>
<accession>A0A9R1NP46</accession>
<proteinExistence type="predicted"/>
<dbReference type="InterPro" id="IPR001810">
    <property type="entry name" value="F-box_dom"/>
</dbReference>
<name>A0A9R1NP46_TRITD</name>
<dbReference type="Gramene" id="TRITD2Av1G066360.1">
    <property type="protein sequence ID" value="TRITD2Av1G066360.1"/>
    <property type="gene ID" value="TRITD2Av1G066360"/>
</dbReference>
<dbReference type="OMA" id="KMGTHAQ"/>
<dbReference type="Pfam" id="PF07734">
    <property type="entry name" value="FBA_1"/>
    <property type="match status" value="1"/>
</dbReference>
<keyword evidence="3" id="KW-1185">Reference proteome</keyword>
<dbReference type="PROSITE" id="PS50181">
    <property type="entry name" value="FBOX"/>
    <property type="match status" value="1"/>
</dbReference>
<dbReference type="CDD" id="cd22157">
    <property type="entry name" value="F-box_AtFBW1-like"/>
    <property type="match status" value="1"/>
</dbReference>
<sequence length="432" mass="49442">MDTTVPPLPDDVLVEILVRLPARYIAGCRAVCRAWRSAISHPIFDRVHSSRPTAVAKITAEHKIEHHGVEGGWIQCRSVNRVIIFDFTGVGPQRTPFPRALCFTSPLLTLVMGSWDGVVCLQRKEWPPHPSYGNGFRIHQCVLWNPLTMACATIGLPSREGGIIGGYAHPETRRFHLLHASGETDHGLCPTIFRILRVGDAVWRELRLQEESSADAEAAPPRIIMNRSPGCVRLHDNLHWLVEWIGSGTSTVRLLALDTTREKFWSLETPQRNGRPFHLKTTRISVLPGGKLCLFPVEQSSSTMEAWMEVWVLEDYPGGPRGSWRWRLKERISLVTWEGFDLRLFFETNQIETVEDGEEGEEVLRLKQANGRIDAYNFRRKTWRTVACETFVYTHLVMHRESVLQGQASFGSATRPLWKYVDWYGQRFYYLE</sequence>
<dbReference type="InterPro" id="IPR050796">
    <property type="entry name" value="SCF_F-box_component"/>
</dbReference>
<dbReference type="EMBL" id="LT934113">
    <property type="protein sequence ID" value="VAH28535.1"/>
    <property type="molecule type" value="Genomic_DNA"/>
</dbReference>
<dbReference type="PANTHER" id="PTHR31672">
    <property type="entry name" value="BNACNNG10540D PROTEIN"/>
    <property type="match status" value="1"/>
</dbReference>
<dbReference type="Gene3D" id="1.20.1280.50">
    <property type="match status" value="1"/>
</dbReference>
<dbReference type="Proteomes" id="UP000324705">
    <property type="component" value="Chromosome 2A"/>
</dbReference>
<evidence type="ECO:0000259" key="1">
    <source>
        <dbReference type="PROSITE" id="PS50181"/>
    </source>
</evidence>
<dbReference type="Pfam" id="PF00646">
    <property type="entry name" value="F-box"/>
    <property type="match status" value="1"/>
</dbReference>
<gene>
    <name evidence="2" type="ORF">TRITD_2Av1G066360</name>
</gene>
<reference evidence="2 3" key="1">
    <citation type="submission" date="2017-09" db="EMBL/GenBank/DDBJ databases">
        <authorList>
            <consortium name="International Durum Wheat Genome Sequencing Consortium (IDWGSC)"/>
            <person name="Milanesi L."/>
        </authorList>
    </citation>
    <scope>NUCLEOTIDE SEQUENCE [LARGE SCALE GENOMIC DNA]</scope>
    <source>
        <strain evidence="3">cv. Svevo</strain>
    </source>
</reference>
<dbReference type="PANTHER" id="PTHR31672:SF2">
    <property type="entry name" value="F-BOX DOMAIN-CONTAINING PROTEIN"/>
    <property type="match status" value="1"/>
</dbReference>
<protein>
    <recommendedName>
        <fullName evidence="1">F-box domain-containing protein</fullName>
    </recommendedName>
</protein>
<dbReference type="SUPFAM" id="SSF81383">
    <property type="entry name" value="F-box domain"/>
    <property type="match status" value="1"/>
</dbReference>
<organism evidence="2 3">
    <name type="scientific">Triticum turgidum subsp. durum</name>
    <name type="common">Durum wheat</name>
    <name type="synonym">Triticum durum</name>
    <dbReference type="NCBI Taxonomy" id="4567"/>
    <lineage>
        <taxon>Eukaryota</taxon>
        <taxon>Viridiplantae</taxon>
        <taxon>Streptophyta</taxon>
        <taxon>Embryophyta</taxon>
        <taxon>Tracheophyta</taxon>
        <taxon>Spermatophyta</taxon>
        <taxon>Magnoliopsida</taxon>
        <taxon>Liliopsida</taxon>
        <taxon>Poales</taxon>
        <taxon>Poaceae</taxon>
        <taxon>BOP clade</taxon>
        <taxon>Pooideae</taxon>
        <taxon>Triticodae</taxon>
        <taxon>Triticeae</taxon>
        <taxon>Triticinae</taxon>
        <taxon>Triticum</taxon>
    </lineage>
</organism>
<dbReference type="SMART" id="SM00256">
    <property type="entry name" value="FBOX"/>
    <property type="match status" value="1"/>
</dbReference>